<dbReference type="InterPro" id="IPR052528">
    <property type="entry name" value="Sugar_transport-like"/>
</dbReference>
<dbReference type="PANTHER" id="PTHR23526">
    <property type="entry name" value="INTEGRAL MEMBRANE TRANSPORT PROTEIN-RELATED"/>
    <property type="match status" value="1"/>
</dbReference>
<feature type="transmembrane region" description="Helical" evidence="1">
    <location>
        <begin position="159"/>
        <end position="178"/>
    </location>
</feature>
<comment type="caution">
    <text evidence="2">The sequence shown here is derived from an EMBL/GenBank/DDBJ whole genome shotgun (WGS) entry which is preliminary data.</text>
</comment>
<name>A0AA43XP57_9CLOT</name>
<proteinExistence type="predicted"/>
<reference evidence="2 3" key="1">
    <citation type="submission" date="2019-04" db="EMBL/GenBank/DDBJ databases">
        <title>Isachenkonia alkalipeptolytica gen. nov. sp. nov. a new anaerobic, alkiliphilic organothrophic bacterium capable to reduce synthesized ferrihydrite isolated from a soda lake.</title>
        <authorList>
            <person name="Toshchakov S.V."/>
            <person name="Zavarzina D.G."/>
            <person name="Zhilina T.N."/>
            <person name="Kostrikina N.A."/>
            <person name="Kublanov I.V."/>
        </authorList>
    </citation>
    <scope>NUCLEOTIDE SEQUENCE [LARGE SCALE GENOMIC DNA]</scope>
    <source>
        <strain evidence="2 3">Z-1701</strain>
    </source>
</reference>
<dbReference type="SUPFAM" id="SSF103473">
    <property type="entry name" value="MFS general substrate transporter"/>
    <property type="match status" value="1"/>
</dbReference>
<feature type="transmembrane region" description="Helical" evidence="1">
    <location>
        <begin position="37"/>
        <end position="58"/>
    </location>
</feature>
<accession>A0AA43XP57</accession>
<dbReference type="Proteomes" id="UP000449710">
    <property type="component" value="Unassembled WGS sequence"/>
</dbReference>
<keyword evidence="1" id="KW-0472">Membrane</keyword>
<feature type="transmembrane region" description="Helical" evidence="1">
    <location>
        <begin position="328"/>
        <end position="350"/>
    </location>
</feature>
<dbReference type="PANTHER" id="PTHR23526:SF2">
    <property type="entry name" value="MAJOR FACILITATOR SUPERFAMILY (MFS) PROFILE DOMAIN-CONTAINING PROTEIN"/>
    <property type="match status" value="1"/>
</dbReference>
<feature type="transmembrane region" description="Helical" evidence="1">
    <location>
        <begin position="203"/>
        <end position="228"/>
    </location>
</feature>
<dbReference type="EMBL" id="SUMG01000020">
    <property type="protein sequence ID" value="NBG89255.1"/>
    <property type="molecule type" value="Genomic_DNA"/>
</dbReference>
<evidence type="ECO:0000313" key="2">
    <source>
        <dbReference type="EMBL" id="NBG89255.1"/>
    </source>
</evidence>
<evidence type="ECO:0000313" key="3">
    <source>
        <dbReference type="Proteomes" id="UP000449710"/>
    </source>
</evidence>
<keyword evidence="1" id="KW-0812">Transmembrane</keyword>
<feature type="transmembrane region" description="Helical" evidence="1">
    <location>
        <begin position="94"/>
        <end position="111"/>
    </location>
</feature>
<feature type="transmembrane region" description="Helical" evidence="1">
    <location>
        <begin position="70"/>
        <end position="88"/>
    </location>
</feature>
<dbReference type="Gene3D" id="1.20.1250.20">
    <property type="entry name" value="MFS general substrate transporter like domains"/>
    <property type="match status" value="1"/>
</dbReference>
<evidence type="ECO:0000256" key="1">
    <source>
        <dbReference type="SAM" id="Phobius"/>
    </source>
</evidence>
<feature type="transmembrane region" description="Helical" evidence="1">
    <location>
        <begin position="12"/>
        <end position="31"/>
    </location>
</feature>
<protein>
    <submittedName>
        <fullName evidence="2">MFS transporter</fullName>
    </submittedName>
</protein>
<dbReference type="InterPro" id="IPR036259">
    <property type="entry name" value="MFS_trans_sf"/>
</dbReference>
<organism evidence="2 3">
    <name type="scientific">Isachenkonia alkalipeptolytica</name>
    <dbReference type="NCBI Taxonomy" id="2565777"/>
    <lineage>
        <taxon>Bacteria</taxon>
        <taxon>Bacillati</taxon>
        <taxon>Bacillota</taxon>
        <taxon>Clostridia</taxon>
        <taxon>Eubacteriales</taxon>
        <taxon>Clostridiaceae</taxon>
        <taxon>Isachenkonia</taxon>
    </lineage>
</organism>
<feature type="transmembrane region" description="Helical" evidence="1">
    <location>
        <begin position="132"/>
        <end position="153"/>
    </location>
</feature>
<dbReference type="RefSeq" id="WP_160722738.1">
    <property type="nucleotide sequence ID" value="NZ_SUMG01000020.1"/>
</dbReference>
<gene>
    <name evidence="2" type="ORF">ISALK_12220</name>
</gene>
<dbReference type="AlphaFoldDB" id="A0AA43XP57"/>
<keyword evidence="3" id="KW-1185">Reference proteome</keyword>
<feature type="transmembrane region" description="Helical" evidence="1">
    <location>
        <begin position="356"/>
        <end position="376"/>
    </location>
</feature>
<keyword evidence="1" id="KW-1133">Transmembrane helix</keyword>
<sequence length="381" mass="43291">MGENIKKMVFSQTIYSIFKSFVMVFVNIYLWRTGESIEGVALFNLFNFVAAFLSFYLANRIALINMKLNYIGSSLAFISLFIIAAIFQEGINDYAILIGVLGGIGDGLFFFNMNFYQAYQLDREEADQFMSMVGMVTKASSIGTPAVSGFVIGRFGFTAMVYVLLVLLAAQMVNAISLPKTNIQYMFKVNFKKLFRCPDQRRILLTHAIHAPYGQFIIMANSVFLYSFVANEELMGYLNTSFAVASIILYYVYLKLRNYLQRKTLAKIGVIALALSMSVLFRPSFMTFVIFSLTIGLGDAFFSKPLTGAQIYYAKEYAESESEVLGNLITRVFLLTTGRGIFYILVFLFYEDHTSWIFTVFLIYNIMSPIVSYQLAKKQMR</sequence>
<feature type="transmembrane region" description="Helical" evidence="1">
    <location>
        <begin position="234"/>
        <end position="253"/>
    </location>
</feature>